<dbReference type="EMBL" id="CAADEY010000225">
    <property type="protein sequence ID" value="VFJ69605.1"/>
    <property type="molecule type" value="Genomic_DNA"/>
</dbReference>
<proteinExistence type="predicted"/>
<evidence type="ECO:0000256" key="1">
    <source>
        <dbReference type="SAM" id="MobiDB-lite"/>
    </source>
</evidence>
<sequence>MKDERTGNTSEHNAKTDWEKLRGMNDVDIHAAIEQDADAMPTDGAFWESAKVVLPRRKETVTMQLDADVLEWFRRNGNYQVRINAALQDYMRAHG</sequence>
<dbReference type="EMBL" id="CAADEX010000209">
    <property type="protein sequence ID" value="VFJ68250.1"/>
    <property type="molecule type" value="Genomic_DNA"/>
</dbReference>
<evidence type="ECO:0000313" key="3">
    <source>
        <dbReference type="EMBL" id="VFJ69605.1"/>
    </source>
</evidence>
<accession>A0A450TKR3</accession>
<organism evidence="2">
    <name type="scientific">Candidatus Kentrum sp. DK</name>
    <dbReference type="NCBI Taxonomy" id="2126562"/>
    <lineage>
        <taxon>Bacteria</taxon>
        <taxon>Pseudomonadati</taxon>
        <taxon>Pseudomonadota</taxon>
        <taxon>Gammaproteobacteria</taxon>
        <taxon>Candidatus Kentrum</taxon>
    </lineage>
</organism>
<evidence type="ECO:0000313" key="2">
    <source>
        <dbReference type="EMBL" id="VFJ68250.1"/>
    </source>
</evidence>
<dbReference type="Pfam" id="PF14384">
    <property type="entry name" value="BrnA_antitoxin"/>
    <property type="match status" value="1"/>
</dbReference>
<protein>
    <submittedName>
        <fullName evidence="2">BrnA antitoxin of type II toxin-antitoxin system</fullName>
    </submittedName>
</protein>
<name>A0A450TKR3_9GAMM</name>
<gene>
    <name evidence="2" type="ORF">BECKDK2373B_GA0170837_12096</name>
    <name evidence="3" type="ORF">BECKDK2373C_GA0170839_12251</name>
</gene>
<reference evidence="2" key="1">
    <citation type="submission" date="2019-02" db="EMBL/GenBank/DDBJ databases">
        <authorList>
            <person name="Gruber-Vodicka R. H."/>
            <person name="Seah K. B. B."/>
        </authorList>
    </citation>
    <scope>NUCLEOTIDE SEQUENCE</scope>
    <source>
        <strain evidence="3">BECK_DK161</strain>
        <strain evidence="2">BECK_DK47</strain>
    </source>
</reference>
<feature type="region of interest" description="Disordered" evidence="1">
    <location>
        <begin position="1"/>
        <end position="21"/>
    </location>
</feature>
<dbReference type="AlphaFoldDB" id="A0A450TKR3"/>
<dbReference type="InterPro" id="IPR025528">
    <property type="entry name" value="BrnA_antitoxin"/>
</dbReference>